<feature type="region of interest" description="Disordered" evidence="1">
    <location>
        <begin position="455"/>
        <end position="490"/>
    </location>
</feature>
<feature type="compositionally biased region" description="Basic and acidic residues" evidence="1">
    <location>
        <begin position="244"/>
        <end position="276"/>
    </location>
</feature>
<feature type="region of interest" description="Disordered" evidence="1">
    <location>
        <begin position="217"/>
        <end position="311"/>
    </location>
</feature>
<protein>
    <submittedName>
        <fullName evidence="2">Uncharacterized protein</fullName>
    </submittedName>
</protein>
<feature type="compositionally biased region" description="Acidic residues" evidence="1">
    <location>
        <begin position="410"/>
        <end position="420"/>
    </location>
</feature>
<dbReference type="Proteomes" id="UP001177670">
    <property type="component" value="Unassembled WGS sequence"/>
</dbReference>
<gene>
    <name evidence="2" type="ORF">K0M31_016221</name>
</gene>
<feature type="region of interest" description="Disordered" evidence="1">
    <location>
        <begin position="153"/>
        <end position="186"/>
    </location>
</feature>
<dbReference type="AlphaFoldDB" id="A0AA40G6Y7"/>
<sequence>MRVLPGFTRFYTAVVAEPFANTQAKLTLNLANNFIRDWSEKRPGTRPCLKICRFCDRVVSETSRQWVRDNFRHTVKKASYLSELGLSIIQVVPNATRDEAIDWRAKSKSPTRGERFDDDLRTHVPAEVSHAVGVTNYEDRDARFDERKGARRTLASADRTTVHRSAREISETRRAEAGTFPRKTEVERYDESARETDKFDRVVGRDLTKTAAAVARAPADGGTRGKIKRSRDIDRTGEYPITPDGREERDDVPYKSKLDKIRGSRGLRDANDERAAAGKMRKIKRDVKYSSPMEHTEFSKMEPEEVARNRTKERKEINTPSVMTERSPKGEMERSKRCFENYEKKATAICVHIVQWLQKVYETIIERKERKLYRNRLEENEPEKHVETTIDTDIEEKISGRRRKKKLREEEDEEMDEMADINESKVAGRQKRKKKADAFDSGRKVSYRFDEEGKVLKRDGKRKSRSSKERDETESDLTKKHRNGGYILGV</sequence>
<evidence type="ECO:0000313" key="2">
    <source>
        <dbReference type="EMBL" id="KAK1132083.1"/>
    </source>
</evidence>
<reference evidence="2" key="1">
    <citation type="submission" date="2021-10" db="EMBL/GenBank/DDBJ databases">
        <title>Melipona bicolor Genome sequencing and assembly.</title>
        <authorList>
            <person name="Araujo N.S."/>
            <person name="Arias M.C."/>
        </authorList>
    </citation>
    <scope>NUCLEOTIDE SEQUENCE</scope>
    <source>
        <strain evidence="2">USP_2M_L1-L4_2017</strain>
        <tissue evidence="2">Whole body</tissue>
    </source>
</reference>
<dbReference type="EMBL" id="JAHYIQ010000005">
    <property type="protein sequence ID" value="KAK1132083.1"/>
    <property type="molecule type" value="Genomic_DNA"/>
</dbReference>
<name>A0AA40G6Y7_9HYME</name>
<accession>A0AA40G6Y7</accession>
<proteinExistence type="predicted"/>
<organism evidence="2 3">
    <name type="scientific">Melipona bicolor</name>
    <dbReference type="NCBI Taxonomy" id="60889"/>
    <lineage>
        <taxon>Eukaryota</taxon>
        <taxon>Metazoa</taxon>
        <taxon>Ecdysozoa</taxon>
        <taxon>Arthropoda</taxon>
        <taxon>Hexapoda</taxon>
        <taxon>Insecta</taxon>
        <taxon>Pterygota</taxon>
        <taxon>Neoptera</taxon>
        <taxon>Endopterygota</taxon>
        <taxon>Hymenoptera</taxon>
        <taxon>Apocrita</taxon>
        <taxon>Aculeata</taxon>
        <taxon>Apoidea</taxon>
        <taxon>Anthophila</taxon>
        <taxon>Apidae</taxon>
        <taxon>Melipona</taxon>
    </lineage>
</organism>
<feature type="region of interest" description="Disordered" evidence="1">
    <location>
        <begin position="409"/>
        <end position="441"/>
    </location>
</feature>
<feature type="compositionally biased region" description="Basic and acidic residues" evidence="1">
    <location>
        <begin position="294"/>
        <end position="311"/>
    </location>
</feature>
<evidence type="ECO:0000313" key="3">
    <source>
        <dbReference type="Proteomes" id="UP001177670"/>
    </source>
</evidence>
<comment type="caution">
    <text evidence="2">The sequence shown here is derived from an EMBL/GenBank/DDBJ whole genome shotgun (WGS) entry which is preliminary data.</text>
</comment>
<feature type="compositionally biased region" description="Basic and acidic residues" evidence="1">
    <location>
        <begin position="165"/>
        <end position="186"/>
    </location>
</feature>
<evidence type="ECO:0000256" key="1">
    <source>
        <dbReference type="SAM" id="MobiDB-lite"/>
    </source>
</evidence>
<keyword evidence="3" id="KW-1185">Reference proteome</keyword>